<dbReference type="STRING" id="655015.B1812_16270"/>
<dbReference type="GO" id="GO:0016791">
    <property type="term" value="F:phosphatase activity"/>
    <property type="evidence" value="ECO:0007669"/>
    <property type="project" value="TreeGrafter"/>
</dbReference>
<reference evidence="1 2" key="1">
    <citation type="submission" date="2017-02" db="EMBL/GenBank/DDBJ databases">
        <authorList>
            <person name="Peterson S.W."/>
        </authorList>
    </citation>
    <scope>NUCLEOTIDE SEQUENCE [LARGE SCALE GENOMIC DNA]</scope>
    <source>
        <strain evidence="1 2">S285</strain>
    </source>
</reference>
<gene>
    <name evidence="1" type="ORF">B1812_16270</name>
</gene>
<dbReference type="PANTHER" id="PTHR19288">
    <property type="entry name" value="4-NITROPHENYLPHOSPHATASE-RELATED"/>
    <property type="match status" value="1"/>
</dbReference>
<dbReference type="CDD" id="cd07525">
    <property type="entry name" value="HAD_like"/>
    <property type="match status" value="1"/>
</dbReference>
<proteinExistence type="predicted"/>
<dbReference type="KEGG" id="mbry:B1812_16270"/>
<dbReference type="Pfam" id="PF13242">
    <property type="entry name" value="Hydrolase_like"/>
    <property type="match status" value="1"/>
</dbReference>
<dbReference type="RefSeq" id="WP_245299954.1">
    <property type="nucleotide sequence ID" value="NZ_AP027149.1"/>
</dbReference>
<evidence type="ECO:0000313" key="1">
    <source>
        <dbReference type="EMBL" id="ARN82381.1"/>
    </source>
</evidence>
<dbReference type="NCBIfam" id="TIGR01459">
    <property type="entry name" value="HAD-SF-IIA-hyp4"/>
    <property type="match status" value="1"/>
</dbReference>
<dbReference type="GO" id="GO:0005737">
    <property type="term" value="C:cytoplasm"/>
    <property type="evidence" value="ECO:0007669"/>
    <property type="project" value="TreeGrafter"/>
</dbReference>
<dbReference type="InterPro" id="IPR006356">
    <property type="entry name" value="HAD-SF_hydro_IIA_hyp3"/>
</dbReference>
<dbReference type="InterPro" id="IPR036412">
    <property type="entry name" value="HAD-like_sf"/>
</dbReference>
<dbReference type="InterPro" id="IPR006357">
    <property type="entry name" value="HAD-SF_hydro_IIA"/>
</dbReference>
<dbReference type="SUPFAM" id="SSF56784">
    <property type="entry name" value="HAD-like"/>
    <property type="match status" value="1"/>
</dbReference>
<dbReference type="Pfam" id="PF13344">
    <property type="entry name" value="Hydrolase_6"/>
    <property type="match status" value="1"/>
</dbReference>
<dbReference type="NCBIfam" id="TIGR01460">
    <property type="entry name" value="HAD-SF-IIA"/>
    <property type="match status" value="1"/>
</dbReference>
<name>A0A1W6MXT6_9HYPH</name>
<organism evidence="1 2">
    <name type="scientific">Methylocystis bryophila</name>
    <dbReference type="NCBI Taxonomy" id="655015"/>
    <lineage>
        <taxon>Bacteria</taxon>
        <taxon>Pseudomonadati</taxon>
        <taxon>Pseudomonadota</taxon>
        <taxon>Alphaproteobacteria</taxon>
        <taxon>Hyphomicrobiales</taxon>
        <taxon>Methylocystaceae</taxon>
        <taxon>Methylocystis</taxon>
    </lineage>
</organism>
<protein>
    <submittedName>
        <fullName evidence="1">Haloacid dehalogenase</fullName>
    </submittedName>
</protein>
<accession>A0A1W6MXT6</accession>
<dbReference type="EMBL" id="CP019948">
    <property type="protein sequence ID" value="ARN82381.1"/>
    <property type="molecule type" value="Genomic_DNA"/>
</dbReference>
<sequence length="291" mass="30911">MSSIPIPTISGLSALAPRYDAIFCDVWGVLIDGLRCFPNAAAALRAFRGQGGRVALITNASRPSAEVALQLDALGVPRDCWDAIVTAGELTLREIVARRDQSCFHLGPPQDKGLFEAAARLGAPARLVGVEAADYVVCTGLVDDERDEPEDYDDRLRALSSRGLTMLCANPDVVVEVGGRRVYCAGALARRYDSFGGRVLTYGKPQSLIYDAARAALDGPQGAIRALAIGDGAETDLAGAGRAGLDCLFVTEGVHREEIRDAAGALDPEALERLFLRASARPVAMTSELVW</sequence>
<dbReference type="InterPro" id="IPR023214">
    <property type="entry name" value="HAD_sf"/>
</dbReference>
<keyword evidence="2" id="KW-1185">Reference proteome</keyword>
<dbReference type="AlphaFoldDB" id="A0A1W6MXT6"/>
<dbReference type="Proteomes" id="UP000193978">
    <property type="component" value="Chromosome"/>
</dbReference>
<dbReference type="PANTHER" id="PTHR19288:SF90">
    <property type="entry name" value="OS08G0542600 PROTEIN"/>
    <property type="match status" value="1"/>
</dbReference>
<dbReference type="Gene3D" id="3.40.50.1000">
    <property type="entry name" value="HAD superfamily/HAD-like"/>
    <property type="match status" value="2"/>
</dbReference>
<evidence type="ECO:0000313" key="2">
    <source>
        <dbReference type="Proteomes" id="UP000193978"/>
    </source>
</evidence>